<reference evidence="1 2" key="1">
    <citation type="journal article" date="2006" name="Virology">
        <title>His1 and His2 are distantly related, spindle-shaped haloviruses belonging to the novel virus group, Salterprovirus.</title>
        <authorList>
            <person name="Bath C."/>
            <person name="Cukalac T."/>
            <person name="Porter K."/>
            <person name="Dyall-Smith M.L."/>
        </authorList>
    </citation>
    <scope>NUCLEOTIDE SEQUENCE</scope>
</reference>
<name>Q25BF9_HIS2V</name>
<dbReference type="Proteomes" id="UP000002259">
    <property type="component" value="Segment"/>
</dbReference>
<evidence type="ECO:0000313" key="1">
    <source>
        <dbReference type="EMBL" id="AAQ13764.1"/>
    </source>
</evidence>
<keyword evidence="2" id="KW-1185">Reference proteome</keyword>
<proteinExistence type="predicted"/>
<dbReference type="GeneID" id="5142435"/>
<dbReference type="KEGG" id="vg:5142435"/>
<organism evidence="1 2">
    <name type="scientific">His 2 virus</name>
    <name type="common">His2V</name>
    <name type="synonym">Haloarcula hispanica virus 2</name>
    <dbReference type="NCBI Taxonomy" id="128710"/>
    <lineage>
        <taxon>Viruses</taxon>
        <taxon>Monodnaviria</taxon>
        <taxon>Trapavirae</taxon>
        <taxon>Saleviricota</taxon>
        <taxon>Huolimaviricetes</taxon>
        <taxon>Haloruvirales</taxon>
        <taxon>Pleolipoviridae</taxon>
        <taxon>Gammapleolipovirus</taxon>
        <taxon>Gammapleolipovirus australiense</taxon>
        <taxon>Gammapleolipovirus His2</taxon>
    </lineage>
</organism>
<sequence length="51" mass="5963">MKVNLNHRKHGSITHMNVTRFEVTTDHYEIEQPKGVTKHLKCNISGFKVEE</sequence>
<protein>
    <submittedName>
        <fullName evidence="1">Uncharacterized protein</fullName>
    </submittedName>
</protein>
<dbReference type="EMBL" id="AF191797">
    <property type="protein sequence ID" value="AAQ13764.1"/>
    <property type="molecule type" value="Genomic_DNA"/>
</dbReference>
<dbReference type="RefSeq" id="YP_529631.1">
    <property type="nucleotide sequence ID" value="NC_007918.1"/>
</dbReference>
<organismHost>
    <name type="scientific">Haloarcula hispanica</name>
    <dbReference type="NCBI Taxonomy" id="51589"/>
</organismHost>
<accession>Q25BF9</accession>
<evidence type="ECO:0000313" key="2">
    <source>
        <dbReference type="Proteomes" id="UP000002259"/>
    </source>
</evidence>